<dbReference type="PANTHER" id="PTHR43283">
    <property type="entry name" value="BETA-LACTAMASE-RELATED"/>
    <property type="match status" value="1"/>
</dbReference>
<keyword evidence="1" id="KW-0732">Signal</keyword>
<evidence type="ECO:0000313" key="3">
    <source>
        <dbReference type="EMBL" id="MCW8347180.1"/>
    </source>
</evidence>
<gene>
    <name evidence="3" type="ORF">MD535_14335</name>
</gene>
<dbReference type="AlphaFoldDB" id="A0A9X3HWZ3"/>
<reference evidence="3" key="1">
    <citation type="submission" date="2022-02" db="EMBL/GenBank/DDBJ databases">
        <title>Vibrio sp. nov, a new bacterium isolated from seawater.</title>
        <authorList>
            <person name="Yuan Y."/>
        </authorList>
    </citation>
    <scope>NUCLEOTIDE SEQUENCE</scope>
    <source>
        <strain evidence="3">ZSDZ65</strain>
    </source>
</reference>
<name>A0A9X3HWZ3_9VIBR</name>
<dbReference type="RefSeq" id="WP_265675711.1">
    <property type="nucleotide sequence ID" value="NZ_JAKRRY010000019.1"/>
</dbReference>
<dbReference type="EMBL" id="JAKRRY010000019">
    <property type="protein sequence ID" value="MCW8347180.1"/>
    <property type="molecule type" value="Genomic_DNA"/>
</dbReference>
<keyword evidence="4" id="KW-1185">Reference proteome</keyword>
<evidence type="ECO:0000259" key="2">
    <source>
        <dbReference type="Pfam" id="PF00144"/>
    </source>
</evidence>
<evidence type="ECO:0000256" key="1">
    <source>
        <dbReference type="SAM" id="SignalP"/>
    </source>
</evidence>
<dbReference type="Proteomes" id="UP001155587">
    <property type="component" value="Unassembled WGS sequence"/>
</dbReference>
<comment type="caution">
    <text evidence="3">The sequence shown here is derived from an EMBL/GenBank/DDBJ whole genome shotgun (WGS) entry which is preliminary data.</text>
</comment>
<organism evidence="3 4">
    <name type="scientific">Vibrio qingdaonensis</name>
    <dbReference type="NCBI Taxonomy" id="2829491"/>
    <lineage>
        <taxon>Bacteria</taxon>
        <taxon>Pseudomonadati</taxon>
        <taxon>Pseudomonadota</taxon>
        <taxon>Gammaproteobacteria</taxon>
        <taxon>Vibrionales</taxon>
        <taxon>Vibrionaceae</taxon>
        <taxon>Vibrio</taxon>
    </lineage>
</organism>
<dbReference type="InterPro" id="IPR012338">
    <property type="entry name" value="Beta-lactam/transpept-like"/>
</dbReference>
<dbReference type="InterPro" id="IPR001466">
    <property type="entry name" value="Beta-lactam-related"/>
</dbReference>
<dbReference type="Gene3D" id="3.40.710.10">
    <property type="entry name" value="DD-peptidase/beta-lactamase superfamily"/>
    <property type="match status" value="1"/>
</dbReference>
<feature type="signal peptide" evidence="1">
    <location>
        <begin position="1"/>
        <end position="23"/>
    </location>
</feature>
<accession>A0A9X3HWZ3</accession>
<sequence length="409" mass="45102">MKKSMKTIAVVASLAASIGLAFADNALANNDHASASPSNQVPVTIDTWQQQRHVGQAMMPTFYPNMIAVNAQDVFKVDHQKRDYHLHEIPSVARLLNHPATGSIVVMTANGDVLLEQYRNGHDRSTTFSDQSATKSIGYILLNKAIADGKIKLTDKVEKYIPSIGSGFRGRTVGDVAAMNVNHSVAELAAYKGDPKALANFDKDERVIGMQRNDERLELRDWIESIEKMGQSNQWQGDMANYATINTSVLGWLVESATGVGLDQQIRDLFHEVGGENTVFMGTDFAGTPVIGASMMSSTIDFARYGRLLISDKQQVIQDMKVANKEGEPVPAELTHIESRYYKSAIMNEYGLGHSGWAGQLIWADPESGIIVAINSMIQSELPAPYDHFNKEYEAVFDVVKYMRAQAQQ</sequence>
<keyword evidence="3" id="KW-0378">Hydrolase</keyword>
<feature type="domain" description="Beta-lactamase-related" evidence="2">
    <location>
        <begin position="102"/>
        <end position="376"/>
    </location>
</feature>
<proteinExistence type="predicted"/>
<feature type="chain" id="PRO_5040887832" evidence="1">
    <location>
        <begin position="24"/>
        <end position="409"/>
    </location>
</feature>
<dbReference type="InterPro" id="IPR050789">
    <property type="entry name" value="Diverse_Enzym_Activities"/>
</dbReference>
<dbReference type="SUPFAM" id="SSF56601">
    <property type="entry name" value="beta-lactamase/transpeptidase-like"/>
    <property type="match status" value="1"/>
</dbReference>
<dbReference type="GO" id="GO:0016787">
    <property type="term" value="F:hydrolase activity"/>
    <property type="evidence" value="ECO:0007669"/>
    <property type="project" value="UniProtKB-KW"/>
</dbReference>
<dbReference type="Pfam" id="PF00144">
    <property type="entry name" value="Beta-lactamase"/>
    <property type="match status" value="1"/>
</dbReference>
<protein>
    <submittedName>
        <fullName evidence="3">Serine hydrolase</fullName>
    </submittedName>
</protein>
<evidence type="ECO:0000313" key="4">
    <source>
        <dbReference type="Proteomes" id="UP001155587"/>
    </source>
</evidence>